<dbReference type="GO" id="GO:0015562">
    <property type="term" value="F:efflux transmembrane transporter activity"/>
    <property type="evidence" value="ECO:0007669"/>
    <property type="project" value="TreeGrafter"/>
</dbReference>
<evidence type="ECO:0000256" key="2">
    <source>
        <dbReference type="SAM" id="Coils"/>
    </source>
</evidence>
<dbReference type="Gene3D" id="1.10.287.470">
    <property type="entry name" value="Helix hairpin bin"/>
    <property type="match status" value="1"/>
</dbReference>
<evidence type="ECO:0000256" key="3">
    <source>
        <dbReference type="SAM" id="Phobius"/>
    </source>
</evidence>
<keyword evidence="3" id="KW-0812">Transmembrane</keyword>
<dbReference type="PANTHER" id="PTHR30469:SF38">
    <property type="entry name" value="HLYD FAMILY SECRETION PROTEIN"/>
    <property type="match status" value="1"/>
</dbReference>
<comment type="caution">
    <text evidence="4">The sequence shown here is derived from an EMBL/GenBank/DDBJ whole genome shotgun (WGS) entry which is preliminary data.</text>
</comment>
<feature type="transmembrane region" description="Helical" evidence="3">
    <location>
        <begin position="133"/>
        <end position="150"/>
    </location>
</feature>
<dbReference type="GO" id="GO:1990281">
    <property type="term" value="C:efflux pump complex"/>
    <property type="evidence" value="ECO:0007669"/>
    <property type="project" value="TreeGrafter"/>
</dbReference>
<name>A0A2N3LXL6_9HYPH</name>
<reference evidence="4 5" key="1">
    <citation type="submission" date="2017-12" db="EMBL/GenBank/DDBJ databases">
        <title>Anaerobic carbon monoxide metabolism by Pleomorphomonas carboxyditropha sp. nov., a new mesophilic hydrogenogenic carboxidotroph.</title>
        <authorList>
            <person name="Esquivel-Elizondo S."/>
            <person name="Krajmalnik-Brown R."/>
        </authorList>
    </citation>
    <scope>NUCLEOTIDE SEQUENCE [LARGE SCALE GENOMIC DNA]</scope>
    <source>
        <strain evidence="4 5">R5-392</strain>
    </source>
</reference>
<dbReference type="PANTHER" id="PTHR30469">
    <property type="entry name" value="MULTIDRUG RESISTANCE PROTEIN MDTA"/>
    <property type="match status" value="1"/>
</dbReference>
<keyword evidence="5" id="KW-1185">Reference proteome</keyword>
<dbReference type="Gene3D" id="2.40.50.100">
    <property type="match status" value="1"/>
</dbReference>
<dbReference type="NCBIfam" id="TIGR01730">
    <property type="entry name" value="RND_mfp"/>
    <property type="match status" value="1"/>
</dbReference>
<accession>A0A2N3LXL6</accession>
<evidence type="ECO:0000256" key="1">
    <source>
        <dbReference type="ARBA" id="ARBA00009477"/>
    </source>
</evidence>
<dbReference type="EMBL" id="PJNW01000007">
    <property type="protein sequence ID" value="PKR89214.1"/>
    <property type="molecule type" value="Genomic_DNA"/>
</dbReference>
<comment type="similarity">
    <text evidence="1">Belongs to the membrane fusion protein (MFP) (TC 8.A.1) family.</text>
</comment>
<proteinExistence type="inferred from homology"/>
<keyword evidence="3" id="KW-1133">Transmembrane helix</keyword>
<keyword evidence="3" id="KW-0472">Membrane</keyword>
<evidence type="ECO:0000313" key="5">
    <source>
        <dbReference type="Proteomes" id="UP000233491"/>
    </source>
</evidence>
<dbReference type="InterPro" id="IPR006143">
    <property type="entry name" value="RND_pump_MFP"/>
</dbReference>
<gene>
    <name evidence="4" type="ORF">CXZ10_11065</name>
</gene>
<keyword evidence="2" id="KW-0175">Coiled coil</keyword>
<sequence>MVNWALSSSNRDACFHTLTKASCATSSAAAESRNTRSASRMARAMWRSMRRRSARWSPAEIRLRRLSSVSACMVPGVARSGAATGRLAIPLATNEGKAVFLRSRGTHGSRSEMIAAPTSESTTRSLRRRIRPLPVVLLLLAAAGAVAYASSVTTPVKLRGAMVTETAFEETVTGVGTLTAEGRAVLAAPVQAVLLSIDVTAGQAVTAGTVIASFDARAAEADLRATRAKAEAAGRALESADAALAKARAAASEATARLQRLEALARSGHATAADRDSAATAAETAGLDVRAAEAARASSAADAAAADASADELSARLADYTLKAPFSGVVTNVPASAHTLVSPGSPVVEMVDPATLSADIRLDEASMAKVSAGAPASLSILAMNRTVAGRVAVVDRSLDPATREGRIRVRLAAPPDGWAIGQRVTASITVGRVPDATVAPLMALGWEDRTPYVLAAEAGRARQHPVDVLAYGEDSVRLDGVAPGTRLLPPGSVRPGRRVEVIE</sequence>
<organism evidence="4 5">
    <name type="scientific">Pleomorphomonas diazotrophica</name>
    <dbReference type="NCBI Taxonomy" id="1166257"/>
    <lineage>
        <taxon>Bacteria</taxon>
        <taxon>Pseudomonadati</taxon>
        <taxon>Pseudomonadota</taxon>
        <taxon>Alphaproteobacteria</taxon>
        <taxon>Hyphomicrobiales</taxon>
        <taxon>Pleomorphomonadaceae</taxon>
        <taxon>Pleomorphomonas</taxon>
    </lineage>
</organism>
<dbReference type="AlphaFoldDB" id="A0A2N3LXL6"/>
<dbReference type="Proteomes" id="UP000233491">
    <property type="component" value="Unassembled WGS sequence"/>
</dbReference>
<dbReference type="Gene3D" id="2.40.30.170">
    <property type="match status" value="1"/>
</dbReference>
<dbReference type="SUPFAM" id="SSF111369">
    <property type="entry name" value="HlyD-like secretion proteins"/>
    <property type="match status" value="1"/>
</dbReference>
<evidence type="ECO:0000313" key="4">
    <source>
        <dbReference type="EMBL" id="PKR89214.1"/>
    </source>
</evidence>
<feature type="coiled-coil region" evidence="2">
    <location>
        <begin position="237"/>
        <end position="264"/>
    </location>
</feature>
<protein>
    <submittedName>
        <fullName evidence="4">Uncharacterized protein</fullName>
    </submittedName>
</protein>